<dbReference type="RefSeq" id="WP_054288638.1">
    <property type="nucleotide sequence ID" value="NZ_CP012752.1"/>
</dbReference>
<proteinExistence type="predicted"/>
<keyword evidence="1" id="KW-0472">Membrane</keyword>
<reference evidence="2 3" key="1">
    <citation type="submission" date="2015-07" db="EMBL/GenBank/DDBJ databases">
        <title>Genome sequencing of Kibdelosporangium phytohabitans.</title>
        <authorList>
            <person name="Qin S."/>
            <person name="Xing K."/>
        </authorList>
    </citation>
    <scope>NUCLEOTIDE SEQUENCE [LARGE SCALE GENOMIC DNA]</scope>
    <source>
        <strain evidence="2 3">KLBMP1111</strain>
    </source>
</reference>
<dbReference type="Proteomes" id="UP000063699">
    <property type="component" value="Chromosome"/>
</dbReference>
<gene>
    <name evidence="2" type="ORF">AOZ06_06770</name>
</gene>
<protein>
    <submittedName>
        <fullName evidence="2">Uncharacterized protein</fullName>
    </submittedName>
</protein>
<dbReference type="STRING" id="860235.AOZ06_06770"/>
<keyword evidence="1" id="KW-0812">Transmembrane</keyword>
<evidence type="ECO:0000313" key="2">
    <source>
        <dbReference type="EMBL" id="ALG06666.1"/>
    </source>
</evidence>
<feature type="transmembrane region" description="Helical" evidence="1">
    <location>
        <begin position="125"/>
        <end position="146"/>
    </location>
</feature>
<keyword evidence="3" id="KW-1185">Reference proteome</keyword>
<dbReference type="KEGG" id="kphy:AOZ06_06770"/>
<organism evidence="2 3">
    <name type="scientific">Kibdelosporangium phytohabitans</name>
    <dbReference type="NCBI Taxonomy" id="860235"/>
    <lineage>
        <taxon>Bacteria</taxon>
        <taxon>Bacillati</taxon>
        <taxon>Actinomycetota</taxon>
        <taxon>Actinomycetes</taxon>
        <taxon>Pseudonocardiales</taxon>
        <taxon>Pseudonocardiaceae</taxon>
        <taxon>Kibdelosporangium</taxon>
    </lineage>
</organism>
<dbReference type="OrthoDB" id="5187995at2"/>
<name>A0A0N9HTF0_9PSEU</name>
<dbReference type="EMBL" id="CP012752">
    <property type="protein sequence ID" value="ALG06666.1"/>
    <property type="molecule type" value="Genomic_DNA"/>
</dbReference>
<dbReference type="NCBIfam" id="NF038403">
    <property type="entry name" value="perm_prefix_1"/>
    <property type="match status" value="1"/>
</dbReference>
<feature type="transmembrane region" description="Helical" evidence="1">
    <location>
        <begin position="86"/>
        <end position="105"/>
    </location>
</feature>
<sequence>MAGASLIDDYVADLDSRLHGHRKVKLDLLTEVRDSLEDAADCYRAVGIPDEDAQRKAVADFGRVSEIAQDYQSELAVAYGSRTLRAILFILPVLHLAWEGGRMIFLGPWEAIPGGPMPSWFIPFAQINDSMAWAVAIATTLALLFGRHMSRRAANSRLIARCVATVAMVTATVALLGNLSIGVASVIAKPVLLSAAPMCWGTSLLALLVLSRLTVMARKAVRFAA</sequence>
<feature type="transmembrane region" description="Helical" evidence="1">
    <location>
        <begin position="158"/>
        <end position="179"/>
    </location>
</feature>
<accession>A0A0N9HTF0</accession>
<keyword evidence="1" id="KW-1133">Transmembrane helix</keyword>
<dbReference type="AlphaFoldDB" id="A0A0N9HTF0"/>
<evidence type="ECO:0000256" key="1">
    <source>
        <dbReference type="SAM" id="Phobius"/>
    </source>
</evidence>
<feature type="transmembrane region" description="Helical" evidence="1">
    <location>
        <begin position="191"/>
        <end position="210"/>
    </location>
</feature>
<evidence type="ECO:0000313" key="3">
    <source>
        <dbReference type="Proteomes" id="UP000063699"/>
    </source>
</evidence>
<dbReference type="InterPro" id="IPR047928">
    <property type="entry name" value="Perm_prefix_1"/>
</dbReference>